<keyword evidence="4 6" id="KW-0460">Magnesium</keyword>
<evidence type="ECO:0000256" key="6">
    <source>
        <dbReference type="PIRSR" id="PIRSR604808-2"/>
    </source>
</evidence>
<feature type="site" description="Interaction with DNA substrate" evidence="7">
    <location>
        <position position="245"/>
    </location>
</feature>
<comment type="cofactor">
    <cofactor evidence="6">
        <name>Mg(2+)</name>
        <dbReference type="ChEBI" id="CHEBI:18420"/>
    </cofactor>
    <cofactor evidence="6">
        <name>Mn(2+)</name>
        <dbReference type="ChEBI" id="CHEBI:29035"/>
    </cofactor>
    <text evidence="6">Probably binds two magnesium or manganese ions per subunit.</text>
</comment>
<evidence type="ECO:0000256" key="1">
    <source>
        <dbReference type="ARBA" id="ARBA00007092"/>
    </source>
</evidence>
<dbReference type="NCBIfam" id="TIGR00195">
    <property type="entry name" value="exoDNase_III"/>
    <property type="match status" value="1"/>
</dbReference>
<dbReference type="FunFam" id="3.60.10.10:FF:000026">
    <property type="entry name" value="Exodeoxyribonuclease III"/>
    <property type="match status" value="1"/>
</dbReference>
<dbReference type="PROSITE" id="PS51435">
    <property type="entry name" value="AP_NUCLEASE_F1_4"/>
    <property type="match status" value="1"/>
</dbReference>
<evidence type="ECO:0000256" key="4">
    <source>
        <dbReference type="ARBA" id="ARBA00022842"/>
    </source>
</evidence>
<evidence type="ECO:0000256" key="3">
    <source>
        <dbReference type="ARBA" id="ARBA00022801"/>
    </source>
</evidence>
<proteinExistence type="inferred from homology"/>
<accession>A0A0C1U380</accession>
<feature type="binding site" evidence="6">
    <location>
        <position position="35"/>
    </location>
    <ligand>
        <name>Mg(2+)</name>
        <dbReference type="ChEBI" id="CHEBI:18420"/>
        <label>1</label>
    </ligand>
</feature>
<dbReference type="RefSeq" id="WP_039632373.1">
    <property type="nucleotide sequence ID" value="NZ_AYSO01000015.1"/>
</dbReference>
<reference evidence="9 10" key="1">
    <citation type="journal article" date="2015" name="Infect. Genet. Evol.">
        <title>Genomic sequences of six botulinum neurotoxin-producing strains representing three clostridial species illustrate the mobility and diversity of botulinum neurotoxin genes.</title>
        <authorList>
            <person name="Smith T.J."/>
            <person name="Hill K.K."/>
            <person name="Xie G."/>
            <person name="Foley B.T."/>
            <person name="Williamson C.H."/>
            <person name="Foster J.T."/>
            <person name="Johnson S.L."/>
            <person name="Chertkov O."/>
            <person name="Teshima H."/>
            <person name="Gibbons H.S."/>
            <person name="Johnsky L.A."/>
            <person name="Karavis M.A."/>
            <person name="Smith L.A."/>
        </authorList>
    </citation>
    <scope>NUCLEOTIDE SEQUENCE [LARGE SCALE GENOMIC DNA]</scope>
    <source>
        <strain evidence="9 10">CDC 2741</strain>
    </source>
</reference>
<dbReference type="PROSITE" id="PS00726">
    <property type="entry name" value="AP_NUCLEASE_F1_1"/>
    <property type="match status" value="1"/>
</dbReference>
<feature type="binding site" evidence="6">
    <location>
        <position position="7"/>
    </location>
    <ligand>
        <name>Mg(2+)</name>
        <dbReference type="ChEBI" id="CHEBI:18420"/>
        <label>1</label>
    </ligand>
</feature>
<evidence type="ECO:0000256" key="7">
    <source>
        <dbReference type="PIRSR" id="PIRSR604808-3"/>
    </source>
</evidence>
<gene>
    <name evidence="9" type="primary">xth</name>
    <name evidence="9" type="ORF">U732_1400</name>
</gene>
<feature type="domain" description="Endonuclease/exonuclease/phosphatase" evidence="8">
    <location>
        <begin position="5"/>
        <end position="245"/>
    </location>
</feature>
<dbReference type="InterPro" id="IPR036691">
    <property type="entry name" value="Endo/exonu/phosph_ase_sf"/>
</dbReference>
<dbReference type="EMBL" id="AYSO01000015">
    <property type="protein sequence ID" value="KIE47304.1"/>
    <property type="molecule type" value="Genomic_DNA"/>
</dbReference>
<evidence type="ECO:0000313" key="10">
    <source>
        <dbReference type="Proteomes" id="UP000031366"/>
    </source>
</evidence>
<evidence type="ECO:0000313" key="9">
    <source>
        <dbReference type="EMBL" id="KIE47304.1"/>
    </source>
</evidence>
<feature type="binding site" evidence="6">
    <location>
        <position position="245"/>
    </location>
    <ligand>
        <name>Mg(2+)</name>
        <dbReference type="ChEBI" id="CHEBI:18420"/>
        <label>1</label>
    </ligand>
</feature>
<feature type="site" description="Transition state stabilizer" evidence="7">
    <location>
        <position position="150"/>
    </location>
</feature>
<keyword evidence="3 9" id="KW-0378">Hydrolase</keyword>
<dbReference type="InterPro" id="IPR004808">
    <property type="entry name" value="AP_endonuc_1"/>
</dbReference>
<sequence length="256" mass="30025">MKIYSWNVNGLRAMLKKDFIPWIMESSPDILCIQETKLQEDNLDENITNIEDYYSYFSHGIKKGYSGVAIYTKVKPKSIKNGIGIERFDIEGRILIAEYEDFTLMNIYFPNGQSSEERLEYKMEFYDAILDFCNLEVSKGTNLIICGDYNTAHTPMDIKNAKANEKTSGFLPMERAWIDKFISNGYIDAFRYINPDEIKYSWWSYRFKARERNAGWRIDYFFVSNNMIDRILKAEILNEVLGSDHCPVTLEIESRD</sequence>
<dbReference type="Pfam" id="PF03372">
    <property type="entry name" value="Exo_endo_phos"/>
    <property type="match status" value="1"/>
</dbReference>
<dbReference type="AlphaFoldDB" id="A0A0C1U380"/>
<name>A0A0C1U380_9CLOT</name>
<feature type="active site" description="Proton acceptor" evidence="5">
    <location>
        <position position="245"/>
    </location>
</feature>
<evidence type="ECO:0000259" key="8">
    <source>
        <dbReference type="Pfam" id="PF03372"/>
    </source>
</evidence>
<dbReference type="EC" id="3.1.11.2" evidence="9"/>
<dbReference type="GO" id="GO:0003677">
    <property type="term" value="F:DNA binding"/>
    <property type="evidence" value="ECO:0007669"/>
    <property type="project" value="InterPro"/>
</dbReference>
<keyword evidence="2 6" id="KW-0479">Metal-binding</keyword>
<dbReference type="PANTHER" id="PTHR22748">
    <property type="entry name" value="AP ENDONUCLEASE"/>
    <property type="match status" value="1"/>
</dbReference>
<evidence type="ECO:0000256" key="5">
    <source>
        <dbReference type="PIRSR" id="PIRSR604808-1"/>
    </source>
</evidence>
<dbReference type="InterPro" id="IPR020847">
    <property type="entry name" value="AP_endonuclease_F1_BS"/>
</dbReference>
<dbReference type="Proteomes" id="UP000031366">
    <property type="component" value="Unassembled WGS sequence"/>
</dbReference>
<dbReference type="NCBIfam" id="TIGR00633">
    <property type="entry name" value="xth"/>
    <property type="match status" value="1"/>
</dbReference>
<dbReference type="GO" id="GO:0046872">
    <property type="term" value="F:metal ion binding"/>
    <property type="evidence" value="ECO:0007669"/>
    <property type="project" value="UniProtKB-KW"/>
</dbReference>
<dbReference type="GO" id="GO:0003906">
    <property type="term" value="F:DNA-(apurinic or apyrimidinic site) endonuclease activity"/>
    <property type="evidence" value="ECO:0007669"/>
    <property type="project" value="TreeGrafter"/>
</dbReference>
<feature type="site" description="Important for catalytic activity" evidence="7">
    <location>
        <position position="219"/>
    </location>
</feature>
<keyword evidence="10" id="KW-1185">Reference proteome</keyword>
<dbReference type="GO" id="GO:0008081">
    <property type="term" value="F:phosphoric diester hydrolase activity"/>
    <property type="evidence" value="ECO:0007669"/>
    <property type="project" value="TreeGrafter"/>
</dbReference>
<feature type="binding site" evidence="6">
    <location>
        <position position="148"/>
    </location>
    <ligand>
        <name>Mg(2+)</name>
        <dbReference type="ChEBI" id="CHEBI:18420"/>
        <label>1</label>
    </ligand>
</feature>
<protein>
    <submittedName>
        <fullName evidence="9">Exodeoxyribonuclease III</fullName>
        <ecNumber evidence="9">3.1.11.2</ecNumber>
    </submittedName>
</protein>
<dbReference type="GO" id="GO:0008311">
    <property type="term" value="F:double-stranded DNA 3'-5' DNA exonuclease activity"/>
    <property type="evidence" value="ECO:0007669"/>
    <property type="project" value="UniProtKB-EC"/>
</dbReference>
<dbReference type="PANTHER" id="PTHR22748:SF6">
    <property type="entry name" value="DNA-(APURINIC OR APYRIMIDINIC SITE) ENDONUCLEASE"/>
    <property type="match status" value="1"/>
</dbReference>
<comment type="similarity">
    <text evidence="1">Belongs to the DNA repair enzymes AP/ExoA family.</text>
</comment>
<dbReference type="OrthoDB" id="9803914at2"/>
<feature type="active site" evidence="5">
    <location>
        <position position="108"/>
    </location>
</feature>
<dbReference type="GO" id="GO:0006284">
    <property type="term" value="P:base-excision repair"/>
    <property type="evidence" value="ECO:0007669"/>
    <property type="project" value="TreeGrafter"/>
</dbReference>
<dbReference type="CDD" id="cd09085">
    <property type="entry name" value="Mth212-like_AP-endo"/>
    <property type="match status" value="1"/>
</dbReference>
<dbReference type="Gene3D" id="3.60.10.10">
    <property type="entry name" value="Endonuclease/exonuclease/phosphatase"/>
    <property type="match status" value="1"/>
</dbReference>
<feature type="binding site" evidence="6">
    <location>
        <position position="244"/>
    </location>
    <ligand>
        <name>Mg(2+)</name>
        <dbReference type="ChEBI" id="CHEBI:18420"/>
        <label>1</label>
    </ligand>
</feature>
<feature type="binding site" evidence="6">
    <location>
        <position position="150"/>
    </location>
    <ligand>
        <name>Mg(2+)</name>
        <dbReference type="ChEBI" id="CHEBI:18420"/>
        <label>1</label>
    </ligand>
</feature>
<comment type="caution">
    <text evidence="9">The sequence shown here is derived from an EMBL/GenBank/DDBJ whole genome shotgun (WGS) entry which is preliminary data.</text>
</comment>
<keyword evidence="6" id="KW-0464">Manganese</keyword>
<evidence type="ECO:0000256" key="2">
    <source>
        <dbReference type="ARBA" id="ARBA00022723"/>
    </source>
</evidence>
<organism evidence="9 10">
    <name type="scientific">Clostridium argentinense CDC 2741</name>
    <dbReference type="NCBI Taxonomy" id="1418104"/>
    <lineage>
        <taxon>Bacteria</taxon>
        <taxon>Bacillati</taxon>
        <taxon>Bacillota</taxon>
        <taxon>Clostridia</taxon>
        <taxon>Eubacteriales</taxon>
        <taxon>Clostridiaceae</taxon>
        <taxon>Clostridium</taxon>
    </lineage>
</organism>
<dbReference type="InterPro" id="IPR005135">
    <property type="entry name" value="Endo/exonuclease/phosphatase"/>
</dbReference>
<feature type="active site" description="Proton donor/acceptor" evidence="5">
    <location>
        <position position="148"/>
    </location>
</feature>
<dbReference type="STRING" id="29341.RSJ17_13220"/>
<dbReference type="SUPFAM" id="SSF56219">
    <property type="entry name" value="DNase I-like"/>
    <property type="match status" value="1"/>
</dbReference>